<dbReference type="PANTHER" id="PTHR33052">
    <property type="entry name" value="DUF4228 DOMAIN PROTEIN-RELATED"/>
    <property type="match status" value="1"/>
</dbReference>
<sequence length="252" mass="28312">MLKRVIHSLGLVDQHTDKKDPRRKSKVRGTSVSPEFSSRSNSKDFVVRIVHEGGEVEVYHHAISAKKLMAKYPGMCVAKPEVFQAPNQSVLLPEERLRLGHKYIIISCGKVEKLKHRHAQQGKKLEAKTTRSPKEHKNKENEKISVGNEVAGQEIVEAKIAISPDGCEIQECCKVKEEKVDVKMKQSQGGGVVEEHFSSAKDFYVSKEKTPRYSRRKGIKGKNPFVPPLPKAKSYRGLGWQPTLPTVKEISP</sequence>
<dbReference type="EMBL" id="JAYWIO010000007">
    <property type="protein sequence ID" value="KAK7252410.1"/>
    <property type="molecule type" value="Genomic_DNA"/>
</dbReference>
<reference evidence="2 3" key="1">
    <citation type="submission" date="2024-01" db="EMBL/GenBank/DDBJ databases">
        <title>The genomes of 5 underutilized Papilionoideae crops provide insights into root nodulation and disease resistanc.</title>
        <authorList>
            <person name="Yuan L."/>
        </authorList>
    </citation>
    <scope>NUCLEOTIDE SEQUENCE [LARGE SCALE GENOMIC DNA]</scope>
    <source>
        <strain evidence="2">ZHUSHIDOU_FW_LH</strain>
        <tissue evidence="2">Leaf</tissue>
    </source>
</reference>
<feature type="region of interest" description="Disordered" evidence="1">
    <location>
        <begin position="208"/>
        <end position="232"/>
    </location>
</feature>
<dbReference type="Pfam" id="PF14009">
    <property type="entry name" value="PADRE"/>
    <property type="match status" value="1"/>
</dbReference>
<dbReference type="Proteomes" id="UP001372338">
    <property type="component" value="Unassembled WGS sequence"/>
</dbReference>
<feature type="region of interest" description="Disordered" evidence="1">
    <location>
        <begin position="9"/>
        <end position="38"/>
    </location>
</feature>
<gene>
    <name evidence="2" type="ORF">RIF29_36331</name>
</gene>
<organism evidence="2 3">
    <name type="scientific">Crotalaria pallida</name>
    <name type="common">Smooth rattlebox</name>
    <name type="synonym">Crotalaria striata</name>
    <dbReference type="NCBI Taxonomy" id="3830"/>
    <lineage>
        <taxon>Eukaryota</taxon>
        <taxon>Viridiplantae</taxon>
        <taxon>Streptophyta</taxon>
        <taxon>Embryophyta</taxon>
        <taxon>Tracheophyta</taxon>
        <taxon>Spermatophyta</taxon>
        <taxon>Magnoliopsida</taxon>
        <taxon>eudicotyledons</taxon>
        <taxon>Gunneridae</taxon>
        <taxon>Pentapetalae</taxon>
        <taxon>rosids</taxon>
        <taxon>fabids</taxon>
        <taxon>Fabales</taxon>
        <taxon>Fabaceae</taxon>
        <taxon>Papilionoideae</taxon>
        <taxon>50 kb inversion clade</taxon>
        <taxon>genistoids sensu lato</taxon>
        <taxon>core genistoids</taxon>
        <taxon>Crotalarieae</taxon>
        <taxon>Crotalaria</taxon>
    </lineage>
</organism>
<dbReference type="InterPro" id="IPR025322">
    <property type="entry name" value="PADRE_dom"/>
</dbReference>
<accession>A0AAN9HUA0</accession>
<evidence type="ECO:0000313" key="3">
    <source>
        <dbReference type="Proteomes" id="UP001372338"/>
    </source>
</evidence>
<dbReference type="AlphaFoldDB" id="A0AAN9HUA0"/>
<name>A0AAN9HUA0_CROPI</name>
<protein>
    <submittedName>
        <fullName evidence="2">Uncharacterized protein</fullName>
    </submittedName>
</protein>
<evidence type="ECO:0000256" key="1">
    <source>
        <dbReference type="SAM" id="MobiDB-lite"/>
    </source>
</evidence>
<evidence type="ECO:0000313" key="2">
    <source>
        <dbReference type="EMBL" id="KAK7252410.1"/>
    </source>
</evidence>
<proteinExistence type="predicted"/>
<keyword evidence="3" id="KW-1185">Reference proteome</keyword>
<comment type="caution">
    <text evidence="2">The sequence shown here is derived from an EMBL/GenBank/DDBJ whole genome shotgun (WGS) entry which is preliminary data.</text>
</comment>
<feature type="compositionally biased region" description="Basic and acidic residues" evidence="1">
    <location>
        <begin position="123"/>
        <end position="141"/>
    </location>
</feature>
<feature type="region of interest" description="Disordered" evidence="1">
    <location>
        <begin position="117"/>
        <end position="141"/>
    </location>
</feature>
<feature type="compositionally biased region" description="Polar residues" evidence="1">
    <location>
        <begin position="28"/>
        <end position="38"/>
    </location>
</feature>